<name>A0A2S5TJI9_9GAMM</name>
<dbReference type="EMBL" id="PSNW01000002">
    <property type="protein sequence ID" value="PPE75143.1"/>
    <property type="molecule type" value="Genomic_DNA"/>
</dbReference>
<dbReference type="AlphaFoldDB" id="A0A2S5TJI9"/>
<organism evidence="2 3">
    <name type="scientific">Solimonas fluminis</name>
    <dbReference type="NCBI Taxonomy" id="2086571"/>
    <lineage>
        <taxon>Bacteria</taxon>
        <taxon>Pseudomonadati</taxon>
        <taxon>Pseudomonadota</taxon>
        <taxon>Gammaproteobacteria</taxon>
        <taxon>Nevskiales</taxon>
        <taxon>Nevskiaceae</taxon>
        <taxon>Solimonas</taxon>
    </lineage>
</organism>
<evidence type="ECO:0000313" key="3">
    <source>
        <dbReference type="Proteomes" id="UP000238220"/>
    </source>
</evidence>
<dbReference type="PANTHER" id="PTHR36978">
    <property type="entry name" value="P-LOOP CONTAINING NUCLEOTIDE TRIPHOSPHATE HYDROLASE"/>
    <property type="match status" value="1"/>
</dbReference>
<dbReference type="PANTHER" id="PTHR36978:SF4">
    <property type="entry name" value="P-LOOP CONTAINING NUCLEOSIDE TRIPHOSPHATE HYDROLASE PROTEIN"/>
    <property type="match status" value="1"/>
</dbReference>
<dbReference type="InterPro" id="IPR040632">
    <property type="entry name" value="Sulfotransfer_4"/>
</dbReference>
<dbReference type="Pfam" id="PF17784">
    <property type="entry name" value="Sulfotransfer_4"/>
    <property type="match status" value="1"/>
</dbReference>
<accession>A0A2S5TJI9</accession>
<dbReference type="SUPFAM" id="SSF52540">
    <property type="entry name" value="P-loop containing nucleoside triphosphate hydrolases"/>
    <property type="match status" value="1"/>
</dbReference>
<dbReference type="RefSeq" id="WP_104229369.1">
    <property type="nucleotide sequence ID" value="NZ_PSNW01000002.1"/>
</dbReference>
<dbReference type="OrthoDB" id="7855297at2"/>
<sequence length="246" mass="27735">MALKIIGVGFGRTGTESLYTALNQLGLPCYHMFEVVKNKANKTHIDFWLKVARSEPGTQHDWEQVFSRYTAAVDNPACVVWRELMAAYPDAKVILTLHPKGPQAWHESTMETIYFTENQWQFQVLRAVTPFGSKFGEMTRKLIWQRGHQNTITNREKAIAYYRQHIETIKAEVPADKLLIFSADQGWNPLCEFIGKPVPTTPFPNINSRAQFQKIKGEMSKGAYVIMAAVAVAAGALIYGLSQLLG</sequence>
<evidence type="ECO:0000313" key="2">
    <source>
        <dbReference type="EMBL" id="PPE75143.1"/>
    </source>
</evidence>
<keyword evidence="3" id="KW-1185">Reference proteome</keyword>
<keyword evidence="1" id="KW-0472">Membrane</keyword>
<reference evidence="2 3" key="1">
    <citation type="submission" date="2018-02" db="EMBL/GenBank/DDBJ databases">
        <title>Genome sequencing of Solimonas sp. HR-BB.</title>
        <authorList>
            <person name="Lee Y."/>
            <person name="Jeon C.O."/>
        </authorList>
    </citation>
    <scope>NUCLEOTIDE SEQUENCE [LARGE SCALE GENOMIC DNA]</scope>
    <source>
        <strain evidence="2 3">HR-BB</strain>
    </source>
</reference>
<protein>
    <recommendedName>
        <fullName evidence="4">Sulfotransferase family protein</fullName>
    </recommendedName>
</protein>
<proteinExistence type="predicted"/>
<evidence type="ECO:0000256" key="1">
    <source>
        <dbReference type="SAM" id="Phobius"/>
    </source>
</evidence>
<feature type="transmembrane region" description="Helical" evidence="1">
    <location>
        <begin position="222"/>
        <end position="241"/>
    </location>
</feature>
<dbReference type="Gene3D" id="3.40.50.300">
    <property type="entry name" value="P-loop containing nucleotide triphosphate hydrolases"/>
    <property type="match status" value="1"/>
</dbReference>
<comment type="caution">
    <text evidence="2">The sequence shown here is derived from an EMBL/GenBank/DDBJ whole genome shotgun (WGS) entry which is preliminary data.</text>
</comment>
<dbReference type="Proteomes" id="UP000238220">
    <property type="component" value="Unassembled WGS sequence"/>
</dbReference>
<keyword evidence="1" id="KW-1133">Transmembrane helix</keyword>
<keyword evidence="1" id="KW-0812">Transmembrane</keyword>
<gene>
    <name evidence="2" type="ORF">C3942_05555</name>
</gene>
<dbReference type="InterPro" id="IPR027417">
    <property type="entry name" value="P-loop_NTPase"/>
</dbReference>
<evidence type="ECO:0008006" key="4">
    <source>
        <dbReference type="Google" id="ProtNLM"/>
    </source>
</evidence>